<protein>
    <submittedName>
        <fullName evidence="1">Uncharacterized protein</fullName>
    </submittedName>
</protein>
<organism evidence="1">
    <name type="scientific">uncultured Caudovirales phage</name>
    <dbReference type="NCBI Taxonomy" id="2100421"/>
    <lineage>
        <taxon>Viruses</taxon>
        <taxon>Duplodnaviria</taxon>
        <taxon>Heunggongvirae</taxon>
        <taxon>Uroviricota</taxon>
        <taxon>Caudoviricetes</taxon>
        <taxon>Peduoviridae</taxon>
        <taxon>Maltschvirus</taxon>
        <taxon>Maltschvirus maltsch</taxon>
    </lineage>
</organism>
<sequence length="138" mass="15245">MSIYQSPIVLESYPAYDVITFKVSGNGNINLKAGDMLINNLTEYTISSAVSFALANGECPIHTYNQCMKADGDAYWIISMGACLTSHKQAKETRIKVDIGQKVNFEGRIFEITKEPNHNLGLKPVEITENNRCIAVNA</sequence>
<proteinExistence type="predicted"/>
<evidence type="ECO:0000313" key="1">
    <source>
        <dbReference type="EMBL" id="CAB4195858.1"/>
    </source>
</evidence>
<dbReference type="EMBL" id="LR797242">
    <property type="protein sequence ID" value="CAB4195858.1"/>
    <property type="molecule type" value="Genomic_DNA"/>
</dbReference>
<name>A0A6J5RQ87_9CAUD</name>
<gene>
    <name evidence="1" type="ORF">UFOVP1295_40</name>
</gene>
<accession>A0A6J5RQ87</accession>
<reference evidence="1" key="1">
    <citation type="submission" date="2020-05" db="EMBL/GenBank/DDBJ databases">
        <authorList>
            <person name="Chiriac C."/>
            <person name="Salcher M."/>
            <person name="Ghai R."/>
            <person name="Kavagutti S V."/>
        </authorList>
    </citation>
    <scope>NUCLEOTIDE SEQUENCE</scope>
</reference>